<dbReference type="RefSeq" id="WP_089813032.1">
    <property type="nucleotide sequence ID" value="NZ_FOZK01000001.1"/>
</dbReference>
<dbReference type="AlphaFoldDB" id="A0A1I6K559"/>
<gene>
    <name evidence="1" type="ORF">SAMN05216559_0204</name>
</gene>
<name>A0A1I6K559_9EURY</name>
<organism evidence="1 2">
    <name type="scientific">Halomicrobium zhouii</name>
    <dbReference type="NCBI Taxonomy" id="767519"/>
    <lineage>
        <taxon>Archaea</taxon>
        <taxon>Methanobacteriati</taxon>
        <taxon>Methanobacteriota</taxon>
        <taxon>Stenosarchaea group</taxon>
        <taxon>Halobacteria</taxon>
        <taxon>Halobacteriales</taxon>
        <taxon>Haloarculaceae</taxon>
        <taxon>Halomicrobium</taxon>
    </lineage>
</organism>
<dbReference type="STRING" id="767519.SAMN05216559_0204"/>
<sequence length="116" mass="12822">MPDTTSLDSTSVTERLVLHELAELDRADRTPAQATDVLQACRGRLEELETVVGSRLTEGDLVRACRTLEDRGLVTGNRPERTSPVGKGRPAYELDVEVETVREFVSDDDRLSELPA</sequence>
<dbReference type="Proteomes" id="UP000199062">
    <property type="component" value="Unassembled WGS sequence"/>
</dbReference>
<accession>A0A1I6K559</accession>
<keyword evidence="2" id="KW-1185">Reference proteome</keyword>
<dbReference type="EMBL" id="FOZK01000001">
    <property type="protein sequence ID" value="SFR86316.1"/>
    <property type="molecule type" value="Genomic_DNA"/>
</dbReference>
<protein>
    <submittedName>
        <fullName evidence="1">Uncharacterized protein</fullName>
    </submittedName>
</protein>
<evidence type="ECO:0000313" key="2">
    <source>
        <dbReference type="Proteomes" id="UP000199062"/>
    </source>
</evidence>
<dbReference type="OrthoDB" id="237861at2157"/>
<reference evidence="1 2" key="1">
    <citation type="submission" date="2016-10" db="EMBL/GenBank/DDBJ databases">
        <authorList>
            <person name="de Groot N.N."/>
        </authorList>
    </citation>
    <scope>NUCLEOTIDE SEQUENCE [LARGE SCALE GENOMIC DNA]</scope>
    <source>
        <strain evidence="1 2">CGMCC 1.10457</strain>
    </source>
</reference>
<evidence type="ECO:0000313" key="1">
    <source>
        <dbReference type="EMBL" id="SFR86316.1"/>
    </source>
</evidence>
<proteinExistence type="predicted"/>